<feature type="transmembrane region" description="Helical" evidence="1">
    <location>
        <begin position="278"/>
        <end position="296"/>
    </location>
</feature>
<keyword evidence="1" id="KW-0472">Membrane</keyword>
<dbReference type="Proteomes" id="UP000714817">
    <property type="component" value="Unassembled WGS sequence"/>
</dbReference>
<evidence type="ECO:0000313" key="4">
    <source>
        <dbReference type="Proteomes" id="UP000714817"/>
    </source>
</evidence>
<evidence type="ECO:0000259" key="2">
    <source>
        <dbReference type="Pfam" id="PF00535"/>
    </source>
</evidence>
<organism evidence="3 4">
    <name type="scientific">candidate division WWE3 bacterium</name>
    <dbReference type="NCBI Taxonomy" id="2053526"/>
    <lineage>
        <taxon>Bacteria</taxon>
        <taxon>Katanobacteria</taxon>
    </lineage>
</organism>
<dbReference type="Gene3D" id="3.90.550.10">
    <property type="entry name" value="Spore Coat Polysaccharide Biosynthesis Protein SpsA, Chain A"/>
    <property type="match status" value="1"/>
</dbReference>
<reference evidence="3" key="1">
    <citation type="submission" date="2020-04" db="EMBL/GenBank/DDBJ databases">
        <authorList>
            <person name="Zhang T."/>
        </authorList>
    </citation>
    <scope>NUCLEOTIDE SEQUENCE</scope>
    <source>
        <strain evidence="3">HKST-UBA80</strain>
    </source>
</reference>
<keyword evidence="3" id="KW-0808">Transferase</keyword>
<accession>A0A955E189</accession>
<dbReference type="GO" id="GO:0016757">
    <property type="term" value="F:glycosyltransferase activity"/>
    <property type="evidence" value="ECO:0007669"/>
    <property type="project" value="UniProtKB-KW"/>
</dbReference>
<dbReference type="InterPro" id="IPR029044">
    <property type="entry name" value="Nucleotide-diphossugar_trans"/>
</dbReference>
<keyword evidence="1" id="KW-1133">Transmembrane helix</keyword>
<evidence type="ECO:0000256" key="1">
    <source>
        <dbReference type="SAM" id="Phobius"/>
    </source>
</evidence>
<dbReference type="SUPFAM" id="SSF53448">
    <property type="entry name" value="Nucleotide-diphospho-sugar transferases"/>
    <property type="match status" value="1"/>
</dbReference>
<evidence type="ECO:0000313" key="3">
    <source>
        <dbReference type="EMBL" id="MCA9302261.1"/>
    </source>
</evidence>
<keyword evidence="1" id="KW-0812">Transmembrane</keyword>
<reference evidence="3" key="2">
    <citation type="journal article" date="2021" name="Microbiome">
        <title>Successional dynamics and alternative stable states in a saline activated sludge microbial community over 9 years.</title>
        <authorList>
            <person name="Wang Y."/>
            <person name="Ye J."/>
            <person name="Ju F."/>
            <person name="Liu L."/>
            <person name="Boyd J.A."/>
            <person name="Deng Y."/>
            <person name="Parks D.H."/>
            <person name="Jiang X."/>
            <person name="Yin X."/>
            <person name="Woodcroft B.J."/>
            <person name="Tyson G.W."/>
            <person name="Hugenholtz P."/>
            <person name="Polz M.F."/>
            <person name="Zhang T."/>
        </authorList>
    </citation>
    <scope>NUCLEOTIDE SEQUENCE</scope>
    <source>
        <strain evidence="3">HKST-UBA80</strain>
    </source>
</reference>
<dbReference type="InterPro" id="IPR001173">
    <property type="entry name" value="Glyco_trans_2-like"/>
</dbReference>
<dbReference type="Pfam" id="PF00535">
    <property type="entry name" value="Glycos_transf_2"/>
    <property type="match status" value="1"/>
</dbReference>
<dbReference type="EMBL" id="JAGQNY010000009">
    <property type="protein sequence ID" value="MCA9302261.1"/>
    <property type="molecule type" value="Genomic_DNA"/>
</dbReference>
<sequence>MNEFKVLGVIVSYNTRATLDECLKNLVEIKNSAPAKFLEIVVYDNASNDGSAEMVETKYPSVKIMKGSENLGISAAANAAAFAFTSDYILYLGSDAFPSLETVAGLSEYLDAHPKVALATTALIKNDGSLDLDAHRGIPTPFAALSYFLGFSRLFPSSKVFNRYFMGWEDLAKPHEIEACISHFMFVRRKALFEVGGWDEDYFVFGEDIDLCYRLRSAGYKIMYLPQYKTLHLKGVSVGIRPETSEKVSVPAKVKRRMVRQTTKAMRMFYKKNMSKDYPFFMLLPIYFATFALEVWRITSLELKLIKSSIYKRL</sequence>
<dbReference type="EC" id="2.4.-.-" evidence="3"/>
<feature type="domain" description="Glycosyltransferase 2-like" evidence="2">
    <location>
        <begin position="9"/>
        <end position="192"/>
    </location>
</feature>
<gene>
    <name evidence="3" type="ORF">KDA10_02805</name>
</gene>
<dbReference type="PANTHER" id="PTHR43179:SF7">
    <property type="entry name" value="RHAMNOSYLTRANSFERASE WBBL"/>
    <property type="match status" value="1"/>
</dbReference>
<protein>
    <submittedName>
        <fullName evidence="3">Glycosyltransferase</fullName>
        <ecNumber evidence="3">2.4.-.-</ecNumber>
    </submittedName>
</protein>
<comment type="caution">
    <text evidence="3">The sequence shown here is derived from an EMBL/GenBank/DDBJ whole genome shotgun (WGS) entry which is preliminary data.</text>
</comment>
<proteinExistence type="predicted"/>
<keyword evidence="3" id="KW-0328">Glycosyltransferase</keyword>
<name>A0A955E189_UNCKA</name>
<dbReference type="AlphaFoldDB" id="A0A955E189"/>
<dbReference type="PANTHER" id="PTHR43179">
    <property type="entry name" value="RHAMNOSYLTRANSFERASE WBBL"/>
    <property type="match status" value="1"/>
</dbReference>